<dbReference type="HOGENOM" id="CLU_1787988_0_0_1"/>
<feature type="region of interest" description="Disordered" evidence="1">
    <location>
        <begin position="62"/>
        <end position="145"/>
    </location>
</feature>
<feature type="compositionally biased region" description="Polar residues" evidence="1">
    <location>
        <begin position="80"/>
        <end position="89"/>
    </location>
</feature>
<accession>F8QJX7</accession>
<protein>
    <submittedName>
        <fullName evidence="2">Uncharacterized protein</fullName>
    </submittedName>
</protein>
<sequence>MLSRELYIWIGEQRVYSQDYVFRGQFPLPEITTIRIPSPVIKSETPPPPQLKFDVKPRISRSARAIQQHGQRLHQGNDGLITQNRNSPPERSAIGSIRKTRSGKGSKSNMNALPITIRRGTRRSERLRKKVKEATATTSRKNGEK</sequence>
<proteinExistence type="predicted"/>
<dbReference type="InParanoid" id="F8QJX7"/>
<evidence type="ECO:0000313" key="2">
    <source>
        <dbReference type="EMBL" id="EGN91393.1"/>
    </source>
</evidence>
<dbReference type="Proteomes" id="UP000008063">
    <property type="component" value="Unassembled WGS sequence"/>
</dbReference>
<dbReference type="EMBL" id="GL945803">
    <property type="protein sequence ID" value="EGN91393.1"/>
    <property type="molecule type" value="Genomic_DNA"/>
</dbReference>
<name>F8QJX7_SERL3</name>
<dbReference type="AlphaFoldDB" id="F8QJX7"/>
<evidence type="ECO:0000256" key="1">
    <source>
        <dbReference type="SAM" id="MobiDB-lite"/>
    </source>
</evidence>
<keyword evidence="3" id="KW-1185">Reference proteome</keyword>
<organism evidence="3">
    <name type="scientific">Serpula lacrymans var. lacrymans (strain S7.3)</name>
    <name type="common">Dry rot fungus</name>
    <dbReference type="NCBI Taxonomy" id="936435"/>
    <lineage>
        <taxon>Eukaryota</taxon>
        <taxon>Fungi</taxon>
        <taxon>Dikarya</taxon>
        <taxon>Basidiomycota</taxon>
        <taxon>Agaricomycotina</taxon>
        <taxon>Agaricomycetes</taxon>
        <taxon>Agaricomycetidae</taxon>
        <taxon>Boletales</taxon>
        <taxon>Coniophorineae</taxon>
        <taxon>Serpulaceae</taxon>
        <taxon>Serpula</taxon>
    </lineage>
</organism>
<feature type="compositionally biased region" description="Basic residues" evidence="1">
    <location>
        <begin position="119"/>
        <end position="131"/>
    </location>
</feature>
<gene>
    <name evidence="2" type="ORF">SERLA73DRAFT_80563</name>
</gene>
<feature type="compositionally biased region" description="Polar residues" evidence="1">
    <location>
        <begin position="135"/>
        <end position="145"/>
    </location>
</feature>
<reference evidence="3" key="1">
    <citation type="journal article" date="2011" name="Science">
        <title>The plant cell wall-decomposing machinery underlies the functional diversity of forest fungi.</title>
        <authorList>
            <person name="Eastwood D.C."/>
            <person name="Floudas D."/>
            <person name="Binder M."/>
            <person name="Majcherczyk A."/>
            <person name="Schneider P."/>
            <person name="Aerts A."/>
            <person name="Asiegbu F.O."/>
            <person name="Baker S.E."/>
            <person name="Barry K."/>
            <person name="Bendiksby M."/>
            <person name="Blumentritt M."/>
            <person name="Coutinho P.M."/>
            <person name="Cullen D."/>
            <person name="de Vries R.P."/>
            <person name="Gathman A."/>
            <person name="Goodell B."/>
            <person name="Henrissat B."/>
            <person name="Ihrmark K."/>
            <person name="Kauserud H."/>
            <person name="Kohler A."/>
            <person name="LaButti K."/>
            <person name="Lapidus A."/>
            <person name="Lavin J.L."/>
            <person name="Lee Y.-H."/>
            <person name="Lindquist E."/>
            <person name="Lilly W."/>
            <person name="Lucas S."/>
            <person name="Morin E."/>
            <person name="Murat C."/>
            <person name="Oguiza J.A."/>
            <person name="Park J."/>
            <person name="Pisabarro A.G."/>
            <person name="Riley R."/>
            <person name="Rosling A."/>
            <person name="Salamov A."/>
            <person name="Schmidt O."/>
            <person name="Schmutz J."/>
            <person name="Skrede I."/>
            <person name="Stenlid J."/>
            <person name="Wiebenga A."/>
            <person name="Xie X."/>
            <person name="Kuees U."/>
            <person name="Hibbett D.S."/>
            <person name="Hoffmeister D."/>
            <person name="Hoegberg N."/>
            <person name="Martin F."/>
            <person name="Grigoriev I.V."/>
            <person name="Watkinson S.C."/>
        </authorList>
    </citation>
    <scope>NUCLEOTIDE SEQUENCE [LARGE SCALE GENOMIC DNA]</scope>
    <source>
        <strain evidence="3">strain S7.3</strain>
    </source>
</reference>
<evidence type="ECO:0000313" key="3">
    <source>
        <dbReference type="Proteomes" id="UP000008063"/>
    </source>
</evidence>